<sequence>MSRSFVEPDWIRFFDPKADWRDSLQHFNLHRSLYRRQMGVDITQMVHEGRKEKTFPMWESPSADFFVTPNHGRKKTAG</sequence>
<protein>
    <submittedName>
        <fullName evidence="1">Uncharacterized protein</fullName>
    </submittedName>
</protein>
<proteinExistence type="predicted"/>
<dbReference type="EMBL" id="CP132942">
    <property type="protein sequence ID" value="XCB32559.1"/>
    <property type="molecule type" value="Genomic_DNA"/>
</dbReference>
<evidence type="ECO:0000313" key="1">
    <source>
        <dbReference type="EMBL" id="XCB32559.1"/>
    </source>
</evidence>
<reference evidence="1" key="2">
    <citation type="journal article" date="2024" name="Environ. Microbiol.">
        <title>Genome analysis and description of Tunturibacter gen. nov. expands the diversity of Terriglobia in tundra soils.</title>
        <authorList>
            <person name="Messyasz A."/>
            <person name="Mannisto M.K."/>
            <person name="Kerkhof L.J."/>
            <person name="Haggblom M.M."/>
        </authorList>
    </citation>
    <scope>NUCLEOTIDE SEQUENCE</scope>
    <source>
        <strain evidence="1">X5P6</strain>
    </source>
</reference>
<dbReference type="AlphaFoldDB" id="A0AAU7ZNP2"/>
<accession>A0AAU7ZNP2</accession>
<reference evidence="1" key="1">
    <citation type="submission" date="2023-08" db="EMBL/GenBank/DDBJ databases">
        <authorList>
            <person name="Messyasz A."/>
            <person name="Mannisto M.K."/>
            <person name="Kerkhof L.J."/>
            <person name="Haggblom M."/>
        </authorList>
    </citation>
    <scope>NUCLEOTIDE SEQUENCE</scope>
    <source>
        <strain evidence="1">X5P6</strain>
    </source>
</reference>
<dbReference type="KEGG" id="tpsc:RBB77_19295"/>
<name>A0AAU7ZNP2_9BACT</name>
<dbReference type="RefSeq" id="WP_353063406.1">
    <property type="nucleotide sequence ID" value="NZ_CP132942.1"/>
</dbReference>
<gene>
    <name evidence="1" type="ORF">RBB77_19295</name>
</gene>
<organism evidence="1">
    <name type="scientific">Tunturiibacter psychrotolerans</name>
    <dbReference type="NCBI Taxonomy" id="3069686"/>
    <lineage>
        <taxon>Bacteria</taxon>
        <taxon>Pseudomonadati</taxon>
        <taxon>Acidobacteriota</taxon>
        <taxon>Terriglobia</taxon>
        <taxon>Terriglobales</taxon>
        <taxon>Acidobacteriaceae</taxon>
        <taxon>Tunturiibacter</taxon>
    </lineage>
</organism>